<evidence type="ECO:0000313" key="2">
    <source>
        <dbReference type="Proteomes" id="UP000829447"/>
    </source>
</evidence>
<protein>
    <submittedName>
        <fullName evidence="1">Uncharacterized protein</fullName>
    </submittedName>
</protein>
<comment type="caution">
    <text evidence="1">The sequence shown here is derived from an EMBL/GenBank/DDBJ whole genome shotgun (WGS) entry which is preliminary data.</text>
</comment>
<name>A0ACC5XP50_PANGG</name>
<proteinExistence type="predicted"/>
<evidence type="ECO:0000313" key="1">
    <source>
        <dbReference type="EMBL" id="MCI4392340.1"/>
    </source>
</evidence>
<sequence length="512" mass="53852">MAVSRRSSQHHGALPSPPRSALLASPPPETPSASPDSAGVSPAESAAAAAAAAAAVEEAAAVPAASPGRPAAAVCAQGAGAAGEESCGAGAAFRELFEACRNGDVSRVKRLVDSVNVNAKDVSGRKSTPLHFAAGFGRKDVVEHLLRTGANVHARDDGGLIPLHNACSFGHAEVVSVLLCQGADPNARDNWNYTPLHEAAIKGKIDVCIGFGRKDVVEHLLRTGANVHARDDGGLIPLHNACSFGHAEVVSVLLCQGADPNARDNWNYTPLHEAAIKGKIDVCIVLLQHGADPNIRNTDGKSALDLADPSAKSVLTGEYKKDELLEAARSGNEDKLMALLTPLNVNCHASDGRKHGADPNIRNTDGKSALDLADPSAKSVLTGEYKKDELLEAARSGNEDKLMALLTPLNVNCHASDGRKSTSQKMLSTPLHLAAGYNRVRIVQLLLQYGADVHAKDKGGLVPLHNACSYGHYEVTELLLKHCAVASPHPKRKQVTELLLRKGANIHEKNKE</sequence>
<dbReference type="EMBL" id="CM040477">
    <property type="protein sequence ID" value="MCI4392340.1"/>
    <property type="molecule type" value="Genomic_DNA"/>
</dbReference>
<reference evidence="1 2" key="1">
    <citation type="journal article" date="2022" name="bioRxiv">
        <title>An ancient truncated duplication of the anti-Mullerian hormone receptor type 2 gene is a potential conserved master sex determinant in the Pangasiidae catfish family.</title>
        <authorList>
            <person name="Wen M."/>
            <person name="Pan Q."/>
            <person name="Jouanno E."/>
            <person name="Montfort J."/>
            <person name="Zahm M."/>
            <person name="Cabau C."/>
            <person name="Klopp C."/>
            <person name="Iampietro C."/>
            <person name="Roques C."/>
            <person name="Bouchez O."/>
            <person name="Castinel A."/>
            <person name="Donnadieu C."/>
            <person name="Parrinello H."/>
            <person name="Poncet C."/>
            <person name="Belmonte E."/>
            <person name="Gautier V."/>
            <person name="Avarre J.-C."/>
            <person name="Dugue R."/>
            <person name="Gustiano R."/>
            <person name="Ha T.T.T."/>
            <person name="Campet M."/>
            <person name="Sriphairoj K."/>
            <person name="Ribolli J."/>
            <person name="de Almeida F.L."/>
            <person name="Desvignes T."/>
            <person name="Postlethwait J.H."/>
            <person name="Bucao C.F."/>
            <person name="Robinson-Rechavi M."/>
            <person name="Bobe J."/>
            <person name="Herpin A."/>
            <person name="Guiguen Y."/>
        </authorList>
    </citation>
    <scope>NUCLEOTIDE SEQUENCE [LARGE SCALE GENOMIC DNA]</scope>
    <source>
        <strain evidence="1">YG-Dec2019</strain>
    </source>
</reference>
<gene>
    <name evidence="1" type="ORF">PGIGA_G00144950</name>
</gene>
<accession>A0ACC5XP50</accession>
<keyword evidence="2" id="KW-1185">Reference proteome</keyword>
<dbReference type="Proteomes" id="UP000829447">
    <property type="component" value="Linkage Group LG24"/>
</dbReference>
<organism evidence="1 2">
    <name type="scientific">Pangasianodon gigas</name>
    <name type="common">Mekong giant catfish</name>
    <name type="synonym">Pangasius gigas</name>
    <dbReference type="NCBI Taxonomy" id="30993"/>
    <lineage>
        <taxon>Eukaryota</taxon>
        <taxon>Metazoa</taxon>
        <taxon>Chordata</taxon>
        <taxon>Craniata</taxon>
        <taxon>Vertebrata</taxon>
        <taxon>Euteleostomi</taxon>
        <taxon>Actinopterygii</taxon>
        <taxon>Neopterygii</taxon>
        <taxon>Teleostei</taxon>
        <taxon>Ostariophysi</taxon>
        <taxon>Siluriformes</taxon>
        <taxon>Pangasiidae</taxon>
        <taxon>Pangasianodon</taxon>
    </lineage>
</organism>